<keyword evidence="7" id="KW-1185">Reference proteome</keyword>
<feature type="domain" description="CusB-like beta-barrel" evidence="3">
    <location>
        <begin position="158"/>
        <end position="231"/>
    </location>
</feature>
<dbReference type="Proteomes" id="UP001254608">
    <property type="component" value="Unassembled WGS sequence"/>
</dbReference>
<feature type="signal peptide" evidence="2">
    <location>
        <begin position="1"/>
        <end position="22"/>
    </location>
</feature>
<evidence type="ECO:0000256" key="2">
    <source>
        <dbReference type="SAM" id="SignalP"/>
    </source>
</evidence>
<keyword evidence="2" id="KW-0732">Signal</keyword>
<dbReference type="SUPFAM" id="SSF111369">
    <property type="entry name" value="HlyD-like secretion proteins"/>
    <property type="match status" value="1"/>
</dbReference>
<evidence type="ECO:0000313" key="6">
    <source>
        <dbReference type="EMBL" id="MDT0497578.1"/>
    </source>
</evidence>
<comment type="caution">
    <text evidence="6">The sequence shown here is derived from an EMBL/GenBank/DDBJ whole genome shotgun (WGS) entry which is preliminary data.</text>
</comment>
<feature type="chain" id="PRO_5046000163" evidence="2">
    <location>
        <begin position="23"/>
        <end position="310"/>
    </location>
</feature>
<dbReference type="EMBL" id="JAVRIC010000011">
    <property type="protein sequence ID" value="MDT0497578.1"/>
    <property type="molecule type" value="Genomic_DNA"/>
</dbReference>
<organism evidence="6 7">
    <name type="scientific">Banduia mediterranea</name>
    <dbReference type="NCBI Taxonomy" id="3075609"/>
    <lineage>
        <taxon>Bacteria</taxon>
        <taxon>Pseudomonadati</taxon>
        <taxon>Pseudomonadota</taxon>
        <taxon>Gammaproteobacteria</taxon>
        <taxon>Nevskiales</taxon>
        <taxon>Algiphilaceae</taxon>
        <taxon>Banduia</taxon>
    </lineage>
</organism>
<dbReference type="PANTHER" id="PTHR30097:SF4">
    <property type="entry name" value="SLR6042 PROTEIN"/>
    <property type="match status" value="1"/>
</dbReference>
<dbReference type="PANTHER" id="PTHR30097">
    <property type="entry name" value="CATION EFFLUX SYSTEM PROTEIN CUSB"/>
    <property type="match status" value="1"/>
</dbReference>
<dbReference type="Pfam" id="PF25954">
    <property type="entry name" value="Beta-barrel_RND_2"/>
    <property type="match status" value="1"/>
</dbReference>
<sequence length="310" mass="32563">MKTFIFAGAMPPVLLLAALSLAACSSTEPDSTATADAAAEHQAIVISAEHRAEAGLDVAEVGPGELQNRLALYGSLEIPPSHYLELMPRYAGTVRSVSVSLGESVKAGQALARIDSNDSLVSYTLTSPMAGRVLMLDARGGSAAAPDRALFVIADASTLWARLAVPSVDAGKVRVGQPLALLDSNGQLLAHTTLAQLLPLIDRERQTVQAYAKLPNPEGRLAPGQFVRAEVVIESRRAAVVVPGEAIQSLDAGPVVFVETAAGFMPQPVTLGLDDGREVEILEGLQPGQRIAVSRSYLLKSEWLTQGEEG</sequence>
<gene>
    <name evidence="6" type="ORF">RM530_09410</name>
</gene>
<feature type="domain" description="CzcB-like barrel-sandwich hybrid" evidence="4">
    <location>
        <begin position="85"/>
        <end position="155"/>
    </location>
</feature>
<dbReference type="Gene3D" id="2.40.50.100">
    <property type="match status" value="1"/>
</dbReference>
<proteinExistence type="predicted"/>
<protein>
    <submittedName>
        <fullName evidence="6">Efflux RND transporter periplasmic adaptor subunit</fullName>
    </submittedName>
</protein>
<evidence type="ECO:0000259" key="3">
    <source>
        <dbReference type="Pfam" id="PF25954"/>
    </source>
</evidence>
<evidence type="ECO:0000313" key="7">
    <source>
        <dbReference type="Proteomes" id="UP001254608"/>
    </source>
</evidence>
<evidence type="ECO:0000259" key="5">
    <source>
        <dbReference type="Pfam" id="PF25975"/>
    </source>
</evidence>
<dbReference type="InterPro" id="IPR058647">
    <property type="entry name" value="BSH_CzcB-like"/>
</dbReference>
<reference evidence="6 7" key="1">
    <citation type="submission" date="2023-09" db="EMBL/GenBank/DDBJ databases">
        <authorList>
            <person name="Rey-Velasco X."/>
        </authorList>
    </citation>
    <scope>NUCLEOTIDE SEQUENCE [LARGE SCALE GENOMIC DNA]</scope>
    <source>
        <strain evidence="6 7">W345</strain>
    </source>
</reference>
<name>A0ABU2WJ52_9GAMM</name>
<dbReference type="Gene3D" id="2.40.30.170">
    <property type="match status" value="1"/>
</dbReference>
<feature type="domain" description="CzcB-like C-terminal circularly permuted SH3-like" evidence="5">
    <location>
        <begin position="240"/>
        <end position="300"/>
    </location>
</feature>
<dbReference type="InterPro" id="IPR058792">
    <property type="entry name" value="Beta-barrel_RND_2"/>
</dbReference>
<dbReference type="InterPro" id="IPR051909">
    <property type="entry name" value="MFP_Cation_Efflux"/>
</dbReference>
<dbReference type="RefSeq" id="WP_311364970.1">
    <property type="nucleotide sequence ID" value="NZ_JAVRIC010000011.1"/>
</dbReference>
<dbReference type="Pfam" id="PF25975">
    <property type="entry name" value="CzcB_C"/>
    <property type="match status" value="1"/>
</dbReference>
<dbReference type="Gene3D" id="2.40.420.20">
    <property type="match status" value="1"/>
</dbReference>
<accession>A0ABU2WJ52</accession>
<dbReference type="PROSITE" id="PS51257">
    <property type="entry name" value="PROKAR_LIPOPROTEIN"/>
    <property type="match status" value="1"/>
</dbReference>
<dbReference type="InterPro" id="IPR058649">
    <property type="entry name" value="CzcB_C"/>
</dbReference>
<dbReference type="Pfam" id="PF25973">
    <property type="entry name" value="BSH_CzcB"/>
    <property type="match status" value="1"/>
</dbReference>
<evidence type="ECO:0000259" key="4">
    <source>
        <dbReference type="Pfam" id="PF25973"/>
    </source>
</evidence>
<keyword evidence="1" id="KW-0813">Transport</keyword>
<evidence type="ECO:0000256" key="1">
    <source>
        <dbReference type="ARBA" id="ARBA00022448"/>
    </source>
</evidence>